<dbReference type="InterPro" id="IPR000682">
    <property type="entry name" value="PCMT"/>
</dbReference>
<keyword evidence="3 7" id="KW-0963">Cytoplasm</keyword>
<dbReference type="Gene3D" id="3.40.50.150">
    <property type="entry name" value="Vaccinia Virus protein VP39"/>
    <property type="match status" value="1"/>
</dbReference>
<evidence type="ECO:0000256" key="5">
    <source>
        <dbReference type="ARBA" id="ARBA00022679"/>
    </source>
</evidence>
<dbReference type="Proteomes" id="UP001162030">
    <property type="component" value="Chromosome"/>
</dbReference>
<dbReference type="PANTHER" id="PTHR11579">
    <property type="entry name" value="PROTEIN-L-ISOASPARTATE O-METHYLTRANSFERASE"/>
    <property type="match status" value="1"/>
</dbReference>
<dbReference type="PROSITE" id="PS01279">
    <property type="entry name" value="PCMT"/>
    <property type="match status" value="1"/>
</dbReference>
<evidence type="ECO:0000256" key="7">
    <source>
        <dbReference type="HAMAP-Rule" id="MF_00090"/>
    </source>
</evidence>
<evidence type="ECO:0000256" key="6">
    <source>
        <dbReference type="ARBA" id="ARBA00022691"/>
    </source>
</evidence>
<dbReference type="NCBIfam" id="NF001453">
    <property type="entry name" value="PRK00312.1"/>
    <property type="match status" value="1"/>
</dbReference>
<gene>
    <name evidence="7 9" type="primary">pcm</name>
    <name evidence="9" type="ORF">MSZNOR_1096</name>
</gene>
<evidence type="ECO:0000313" key="10">
    <source>
        <dbReference type="Proteomes" id="UP001162030"/>
    </source>
</evidence>
<keyword evidence="6 7" id="KW-0949">S-adenosyl-L-methionine</keyword>
<protein>
    <recommendedName>
        <fullName evidence="7">Protein-L-isoaspartate O-methyltransferase</fullName>
        <ecNumber evidence="7">2.1.1.77</ecNumber>
    </recommendedName>
    <alternativeName>
        <fullName evidence="7">L-isoaspartyl protein carboxyl methyltransferase</fullName>
    </alternativeName>
    <alternativeName>
        <fullName evidence="7">Protein L-isoaspartyl methyltransferase</fullName>
    </alternativeName>
    <alternativeName>
        <fullName evidence="7">Protein-beta-aspartate methyltransferase</fullName>
        <shortName evidence="7">PIMT</shortName>
    </alternativeName>
</protein>
<keyword evidence="5 7" id="KW-0808">Transferase</keyword>
<evidence type="ECO:0000256" key="2">
    <source>
        <dbReference type="ARBA" id="ARBA00005369"/>
    </source>
</evidence>
<feature type="region of interest" description="Disordered" evidence="8">
    <location>
        <begin position="216"/>
        <end position="239"/>
    </location>
</feature>
<feature type="active site" evidence="7">
    <location>
        <position position="67"/>
    </location>
</feature>
<keyword evidence="10" id="KW-1185">Reference proteome</keyword>
<dbReference type="EC" id="2.1.1.77" evidence="7"/>
<comment type="subcellular location">
    <subcellularLocation>
        <location evidence="1 7">Cytoplasm</location>
    </subcellularLocation>
</comment>
<dbReference type="EMBL" id="OX458333">
    <property type="protein sequence ID" value="CAI8774541.1"/>
    <property type="molecule type" value="Genomic_DNA"/>
</dbReference>
<evidence type="ECO:0000313" key="9">
    <source>
        <dbReference type="EMBL" id="CAI8774541.1"/>
    </source>
</evidence>
<evidence type="ECO:0000256" key="1">
    <source>
        <dbReference type="ARBA" id="ARBA00004496"/>
    </source>
</evidence>
<evidence type="ECO:0000256" key="3">
    <source>
        <dbReference type="ARBA" id="ARBA00022490"/>
    </source>
</evidence>
<dbReference type="SUPFAM" id="SSF53335">
    <property type="entry name" value="S-adenosyl-L-methionine-dependent methyltransferases"/>
    <property type="match status" value="1"/>
</dbReference>
<sequence length="239" mass="26597">MTNLSRMMRDIEEEVSLTRHLIGKNALNPKVLEAMRKVPRDRFVPPESKTYAYENRPLSIGYGQTISQPYIVALMTDLLDPEPDDVVLEIGTGSCYQAAVLSLLVKRVYTMEIIPELAEQAKERLKRLGYRNVEVRAGDGHYGWPEHAPYDGIIVTAATPSIPEPLLAQLKPGGRMVIPVGLPHQHQELMLVVKDERGQIETRSVLDVAFVPLTGGKTTEPEYKPATSANRTNSNGEQP</sequence>
<feature type="compositionally biased region" description="Polar residues" evidence="8">
    <location>
        <begin position="227"/>
        <end position="239"/>
    </location>
</feature>
<reference evidence="9 10" key="1">
    <citation type="submission" date="2023-03" db="EMBL/GenBank/DDBJ databases">
        <authorList>
            <person name="Pearce D."/>
        </authorList>
    </citation>
    <scope>NUCLEOTIDE SEQUENCE [LARGE SCALE GENOMIC DNA]</scope>
    <source>
        <strain evidence="9">Msz</strain>
    </source>
</reference>
<organism evidence="9 10">
    <name type="scientific">Methylocaldum szegediense</name>
    <dbReference type="NCBI Taxonomy" id="73780"/>
    <lineage>
        <taxon>Bacteria</taxon>
        <taxon>Pseudomonadati</taxon>
        <taxon>Pseudomonadota</taxon>
        <taxon>Gammaproteobacteria</taxon>
        <taxon>Methylococcales</taxon>
        <taxon>Methylococcaceae</taxon>
        <taxon>Methylocaldum</taxon>
    </lineage>
</organism>
<evidence type="ECO:0000256" key="8">
    <source>
        <dbReference type="SAM" id="MobiDB-lite"/>
    </source>
</evidence>
<dbReference type="CDD" id="cd02440">
    <property type="entry name" value="AdoMet_MTases"/>
    <property type="match status" value="1"/>
</dbReference>
<comment type="catalytic activity">
    <reaction evidence="7">
        <text>[protein]-L-isoaspartate + S-adenosyl-L-methionine = [protein]-L-isoaspartate alpha-methyl ester + S-adenosyl-L-homocysteine</text>
        <dbReference type="Rhea" id="RHEA:12705"/>
        <dbReference type="Rhea" id="RHEA-COMP:12143"/>
        <dbReference type="Rhea" id="RHEA-COMP:12144"/>
        <dbReference type="ChEBI" id="CHEBI:57856"/>
        <dbReference type="ChEBI" id="CHEBI:59789"/>
        <dbReference type="ChEBI" id="CHEBI:90596"/>
        <dbReference type="ChEBI" id="CHEBI:90598"/>
        <dbReference type="EC" id="2.1.1.77"/>
    </reaction>
</comment>
<comment type="function">
    <text evidence="7">Catalyzes the methyl esterification of L-isoaspartyl residues in peptides and proteins that result from spontaneous decomposition of normal L-aspartyl and L-asparaginyl residues. It plays a role in the repair and/or degradation of damaged proteins.</text>
</comment>
<proteinExistence type="inferred from homology"/>
<dbReference type="Pfam" id="PF01135">
    <property type="entry name" value="PCMT"/>
    <property type="match status" value="1"/>
</dbReference>
<comment type="similarity">
    <text evidence="2 7">Belongs to the methyltransferase superfamily. L-isoaspartyl/D-aspartyl protein methyltransferase family.</text>
</comment>
<evidence type="ECO:0000256" key="4">
    <source>
        <dbReference type="ARBA" id="ARBA00022603"/>
    </source>
</evidence>
<dbReference type="HAMAP" id="MF_00090">
    <property type="entry name" value="PIMT"/>
    <property type="match status" value="1"/>
</dbReference>
<dbReference type="GO" id="GO:0004719">
    <property type="term" value="F:protein-L-isoaspartate (D-aspartate) O-methyltransferase activity"/>
    <property type="evidence" value="ECO:0007669"/>
    <property type="project" value="UniProtKB-EC"/>
</dbReference>
<accession>A0ABN8X2I8</accession>
<dbReference type="InterPro" id="IPR029063">
    <property type="entry name" value="SAM-dependent_MTases_sf"/>
</dbReference>
<dbReference type="PANTHER" id="PTHR11579:SF0">
    <property type="entry name" value="PROTEIN-L-ISOASPARTATE(D-ASPARTATE) O-METHYLTRANSFERASE"/>
    <property type="match status" value="1"/>
</dbReference>
<dbReference type="GO" id="GO:0032259">
    <property type="term" value="P:methylation"/>
    <property type="evidence" value="ECO:0007669"/>
    <property type="project" value="UniProtKB-KW"/>
</dbReference>
<name>A0ABN8X2I8_9GAMM</name>
<dbReference type="NCBIfam" id="TIGR00080">
    <property type="entry name" value="pimt"/>
    <property type="match status" value="1"/>
</dbReference>
<keyword evidence="4 7" id="KW-0489">Methyltransferase</keyword>